<dbReference type="OrthoDB" id="3900342at2759"/>
<evidence type="ECO:0000313" key="4">
    <source>
        <dbReference type="Proteomes" id="UP000664521"/>
    </source>
</evidence>
<gene>
    <name evidence="3" type="ORF">HETSPECPRED_006040</name>
</gene>
<comment type="caution">
    <text evidence="3">The sequence shown here is derived from an EMBL/GenBank/DDBJ whole genome shotgun (WGS) entry which is preliminary data.</text>
</comment>
<name>A0A8H3EI73_9LECA</name>
<reference evidence="3" key="1">
    <citation type="submission" date="2021-03" db="EMBL/GenBank/DDBJ databases">
        <authorList>
            <person name="Tagirdzhanova G."/>
        </authorList>
    </citation>
    <scope>NUCLEOTIDE SEQUENCE</scope>
</reference>
<feature type="transmembrane region" description="Helical" evidence="2">
    <location>
        <begin position="74"/>
        <end position="94"/>
    </location>
</feature>
<accession>A0A8H3EI73</accession>
<keyword evidence="2" id="KW-0812">Transmembrane</keyword>
<dbReference type="Proteomes" id="UP000664521">
    <property type="component" value="Unassembled WGS sequence"/>
</dbReference>
<sequence length="184" mass="20932">MGNPMPGVHQLSKMVRSPLFLILPLKGAALNNTPLDRIRRLRHSLEDDEYRKYNLWLEKNEKLKYRSLLEAPDFQPWVALAGLVVDLLLVFVISPAGWWREPVTPAGFFAAYAGPIALLLFFGARKITKSFWTDDNWGFVELQDDWHALKKVLDTLRERNIENSPESRRSASANAASETVPCAV</sequence>
<dbReference type="AlphaFoldDB" id="A0A8H3EI73"/>
<organism evidence="3 4">
    <name type="scientific">Heterodermia speciosa</name>
    <dbReference type="NCBI Taxonomy" id="116794"/>
    <lineage>
        <taxon>Eukaryota</taxon>
        <taxon>Fungi</taxon>
        <taxon>Dikarya</taxon>
        <taxon>Ascomycota</taxon>
        <taxon>Pezizomycotina</taxon>
        <taxon>Lecanoromycetes</taxon>
        <taxon>OSLEUM clade</taxon>
        <taxon>Lecanoromycetidae</taxon>
        <taxon>Caliciales</taxon>
        <taxon>Physciaceae</taxon>
        <taxon>Heterodermia</taxon>
    </lineage>
</organism>
<evidence type="ECO:0000313" key="3">
    <source>
        <dbReference type="EMBL" id="CAF9906060.1"/>
    </source>
</evidence>
<evidence type="ECO:0000256" key="1">
    <source>
        <dbReference type="SAM" id="MobiDB-lite"/>
    </source>
</evidence>
<keyword evidence="2" id="KW-0472">Membrane</keyword>
<protein>
    <submittedName>
        <fullName evidence="3">Uncharacterized protein</fullName>
    </submittedName>
</protein>
<keyword evidence="4" id="KW-1185">Reference proteome</keyword>
<proteinExistence type="predicted"/>
<feature type="transmembrane region" description="Helical" evidence="2">
    <location>
        <begin position="106"/>
        <end position="124"/>
    </location>
</feature>
<keyword evidence="2" id="KW-1133">Transmembrane helix</keyword>
<evidence type="ECO:0000256" key="2">
    <source>
        <dbReference type="SAM" id="Phobius"/>
    </source>
</evidence>
<feature type="region of interest" description="Disordered" evidence="1">
    <location>
        <begin position="163"/>
        <end position="184"/>
    </location>
</feature>
<dbReference type="EMBL" id="CAJPDS010000004">
    <property type="protein sequence ID" value="CAF9906060.1"/>
    <property type="molecule type" value="Genomic_DNA"/>
</dbReference>